<proteinExistence type="predicted"/>
<reference evidence="4 5" key="1">
    <citation type="submission" date="2019-12" db="EMBL/GenBank/DDBJ databases">
        <title>The draft genomic sequence of strain Chitinophaga oryziterrae JCM 16595.</title>
        <authorList>
            <person name="Zhang X."/>
        </authorList>
    </citation>
    <scope>NUCLEOTIDE SEQUENCE [LARGE SCALE GENOMIC DNA]</scope>
    <source>
        <strain evidence="4 5">JCM 16595</strain>
    </source>
</reference>
<gene>
    <name evidence="4" type="ORF">GO495_10070</name>
</gene>
<dbReference type="PANTHER" id="PTHR30273">
    <property type="entry name" value="PERIPLASMIC SIGNAL SENSOR AND SIGMA FACTOR ACTIVATOR FECR-RELATED"/>
    <property type="match status" value="1"/>
</dbReference>
<evidence type="ECO:0000259" key="3">
    <source>
        <dbReference type="Pfam" id="PF16344"/>
    </source>
</evidence>
<dbReference type="InterPro" id="IPR012373">
    <property type="entry name" value="Ferrdict_sens_TM"/>
</dbReference>
<feature type="domain" description="Protein FecR C-terminal" evidence="3">
    <location>
        <begin position="263"/>
        <end position="328"/>
    </location>
</feature>
<name>A0A6N8J6N0_9BACT</name>
<keyword evidence="1" id="KW-0472">Membrane</keyword>
<dbReference type="Pfam" id="PF04773">
    <property type="entry name" value="FecR"/>
    <property type="match status" value="1"/>
</dbReference>
<dbReference type="Gene3D" id="3.55.50.30">
    <property type="match status" value="1"/>
</dbReference>
<dbReference type="Pfam" id="PF16344">
    <property type="entry name" value="FecR_C"/>
    <property type="match status" value="1"/>
</dbReference>
<dbReference type="PIRSF" id="PIRSF018266">
    <property type="entry name" value="FecR"/>
    <property type="match status" value="1"/>
</dbReference>
<keyword evidence="1" id="KW-0812">Transmembrane</keyword>
<dbReference type="RefSeq" id="WP_157299554.1">
    <property type="nucleotide sequence ID" value="NZ_BAAAZB010000010.1"/>
</dbReference>
<dbReference type="AlphaFoldDB" id="A0A6N8J6N0"/>
<dbReference type="EMBL" id="WRXO01000002">
    <property type="protein sequence ID" value="MVT40925.1"/>
    <property type="molecule type" value="Genomic_DNA"/>
</dbReference>
<dbReference type="Gene3D" id="2.60.120.1440">
    <property type="match status" value="1"/>
</dbReference>
<evidence type="ECO:0000256" key="1">
    <source>
        <dbReference type="SAM" id="Phobius"/>
    </source>
</evidence>
<protein>
    <submittedName>
        <fullName evidence="4">DUF4974 domain-containing protein</fullName>
    </submittedName>
</protein>
<comment type="caution">
    <text evidence="4">The sequence shown here is derived from an EMBL/GenBank/DDBJ whole genome shotgun (WGS) entry which is preliminary data.</text>
</comment>
<organism evidence="4 5">
    <name type="scientific">Chitinophaga oryziterrae</name>
    <dbReference type="NCBI Taxonomy" id="1031224"/>
    <lineage>
        <taxon>Bacteria</taxon>
        <taxon>Pseudomonadati</taxon>
        <taxon>Bacteroidota</taxon>
        <taxon>Chitinophagia</taxon>
        <taxon>Chitinophagales</taxon>
        <taxon>Chitinophagaceae</taxon>
        <taxon>Chitinophaga</taxon>
    </lineage>
</organism>
<dbReference type="InterPro" id="IPR006860">
    <property type="entry name" value="FecR"/>
</dbReference>
<evidence type="ECO:0000313" key="4">
    <source>
        <dbReference type="EMBL" id="MVT40925.1"/>
    </source>
</evidence>
<sequence length="333" mass="37611">MELEQIKKILERYNEGKCTSEESRLIEQWFEDIHPEHATQIDESELQTELDIIGQQLTKRIQRSQTRTLRPWYYMAAAVAMLIAAGAWFLQLRSKPATHSGTQEQPLALKNNNVISNGYMIVSIAKGDTGHITLEDGSTIILNAASRLRYPVHFSDGHRDIYLEEGEAFFNVAPETGSTFTVHAGNTSTTALGTSFNIRAYSSEQKITVALLTGKVKVVTARQGQTPVILSSSEQANYDCHSLELIKTTFRQDEVTGWQQGTLFFKDASFEEVRAGIENMYGVTIINQSDKKYWTYTGNFKKESLKNVMETICLTESLSYTRKNDTILLKNKK</sequence>
<dbReference type="InterPro" id="IPR032508">
    <property type="entry name" value="FecR_C"/>
</dbReference>
<keyword evidence="1" id="KW-1133">Transmembrane helix</keyword>
<dbReference type="Proteomes" id="UP000468388">
    <property type="component" value="Unassembled WGS sequence"/>
</dbReference>
<evidence type="ECO:0000259" key="2">
    <source>
        <dbReference type="Pfam" id="PF04773"/>
    </source>
</evidence>
<dbReference type="PANTHER" id="PTHR30273:SF2">
    <property type="entry name" value="PROTEIN FECR"/>
    <property type="match status" value="1"/>
</dbReference>
<evidence type="ECO:0000313" key="5">
    <source>
        <dbReference type="Proteomes" id="UP000468388"/>
    </source>
</evidence>
<dbReference type="OrthoDB" id="645173at2"/>
<dbReference type="GO" id="GO:0016989">
    <property type="term" value="F:sigma factor antagonist activity"/>
    <property type="evidence" value="ECO:0007669"/>
    <property type="project" value="TreeGrafter"/>
</dbReference>
<feature type="transmembrane region" description="Helical" evidence="1">
    <location>
        <begin position="72"/>
        <end position="90"/>
    </location>
</feature>
<feature type="domain" description="FecR protein" evidence="2">
    <location>
        <begin position="123"/>
        <end position="217"/>
    </location>
</feature>
<keyword evidence="5" id="KW-1185">Reference proteome</keyword>
<accession>A0A6N8J6N0</accession>